<name>A0A3G4ZPR6_9VIRU</name>
<sequence>MATITGNSVMTEDADLAFQEQLREIAEMSATEALIAQISASEALVERLLKEDEEEKEKEDEEEKEEEEESEYDHEPSFLLIDAAIEKFKEGFPCAMYEDEEEEEDDEDDEDEEDEEDEEDDDDNSSNYEFVEVE</sequence>
<dbReference type="EMBL" id="MK071983">
    <property type="protein sequence ID" value="AYV76334.1"/>
    <property type="molecule type" value="Genomic_DNA"/>
</dbReference>
<reference evidence="2" key="1">
    <citation type="submission" date="2018-10" db="EMBL/GenBank/DDBJ databases">
        <title>Hidden diversity of soil giant viruses.</title>
        <authorList>
            <person name="Schulz F."/>
            <person name="Alteio L."/>
            <person name="Goudeau D."/>
            <person name="Ryan E.M."/>
            <person name="Malmstrom R.R."/>
            <person name="Blanchard J."/>
            <person name="Woyke T."/>
        </authorList>
    </citation>
    <scope>NUCLEOTIDE SEQUENCE</scope>
    <source>
        <strain evidence="2">TEV1</strain>
    </source>
</reference>
<evidence type="ECO:0000256" key="1">
    <source>
        <dbReference type="SAM" id="MobiDB-lite"/>
    </source>
</evidence>
<feature type="compositionally biased region" description="Acidic residues" evidence="1">
    <location>
        <begin position="51"/>
        <end position="72"/>
    </location>
</feature>
<feature type="compositionally biased region" description="Acidic residues" evidence="1">
    <location>
        <begin position="97"/>
        <end position="124"/>
    </location>
</feature>
<feature type="region of interest" description="Disordered" evidence="1">
    <location>
        <begin position="46"/>
        <end position="77"/>
    </location>
</feature>
<gene>
    <name evidence="2" type="ORF">Terrestrivirus5_156</name>
</gene>
<feature type="region of interest" description="Disordered" evidence="1">
    <location>
        <begin position="90"/>
        <end position="134"/>
    </location>
</feature>
<accession>A0A3G4ZPR6</accession>
<organism evidence="2">
    <name type="scientific">Terrestrivirus sp</name>
    <dbReference type="NCBI Taxonomy" id="2487775"/>
    <lineage>
        <taxon>Viruses</taxon>
        <taxon>Varidnaviria</taxon>
        <taxon>Bamfordvirae</taxon>
        <taxon>Nucleocytoviricota</taxon>
        <taxon>Megaviricetes</taxon>
        <taxon>Imitervirales</taxon>
        <taxon>Mimiviridae</taxon>
        <taxon>Klosneuvirinae</taxon>
    </lineage>
</organism>
<protein>
    <submittedName>
        <fullName evidence="2">Uncharacterized protein</fullName>
    </submittedName>
</protein>
<evidence type="ECO:0000313" key="2">
    <source>
        <dbReference type="EMBL" id="AYV76334.1"/>
    </source>
</evidence>
<proteinExistence type="predicted"/>